<dbReference type="Pfam" id="PF00531">
    <property type="entry name" value="Death"/>
    <property type="match status" value="1"/>
</dbReference>
<gene>
    <name evidence="2" type="ORF">CALMAC_LOCUS14604</name>
</gene>
<keyword evidence="3" id="KW-1185">Reference proteome</keyword>
<evidence type="ECO:0000313" key="2">
    <source>
        <dbReference type="EMBL" id="VEN55421.1"/>
    </source>
</evidence>
<dbReference type="GO" id="GO:0007165">
    <property type="term" value="P:signal transduction"/>
    <property type="evidence" value="ECO:0007669"/>
    <property type="project" value="InterPro"/>
</dbReference>
<dbReference type="InterPro" id="IPR011029">
    <property type="entry name" value="DEATH-like_dom_sf"/>
</dbReference>
<reference evidence="2 3" key="1">
    <citation type="submission" date="2019-01" db="EMBL/GenBank/DDBJ databases">
        <authorList>
            <person name="Sayadi A."/>
        </authorList>
    </citation>
    <scope>NUCLEOTIDE SEQUENCE [LARGE SCALE GENOMIC DNA]</scope>
</reference>
<feature type="domain" description="Death" evidence="1">
    <location>
        <begin position="51"/>
        <end position="116"/>
    </location>
</feature>
<dbReference type="Proteomes" id="UP000410492">
    <property type="component" value="Unassembled WGS sequence"/>
</dbReference>
<name>A0A653D792_CALMS</name>
<dbReference type="Gene3D" id="1.10.533.10">
    <property type="entry name" value="Death Domain, Fas"/>
    <property type="match status" value="1"/>
</dbReference>
<sequence>MIQEVAADETEPEDISTRISVSALSKETRRLISDLLNPKKLIPTDEGFLRDWHGLSELCGIPGEQIPSLERNSDPSNRVLDIWLEKKDDECTVETLISFFERLDRFDIIDDITPLVKRDIEYYKKFPNGYKVPPPLIDDKDVLTYDDVLRKKSGLPPQIYDAFVLFAEDDIDFA</sequence>
<organism evidence="2 3">
    <name type="scientific">Callosobruchus maculatus</name>
    <name type="common">Southern cowpea weevil</name>
    <name type="synonym">Pulse bruchid</name>
    <dbReference type="NCBI Taxonomy" id="64391"/>
    <lineage>
        <taxon>Eukaryota</taxon>
        <taxon>Metazoa</taxon>
        <taxon>Ecdysozoa</taxon>
        <taxon>Arthropoda</taxon>
        <taxon>Hexapoda</taxon>
        <taxon>Insecta</taxon>
        <taxon>Pterygota</taxon>
        <taxon>Neoptera</taxon>
        <taxon>Endopterygota</taxon>
        <taxon>Coleoptera</taxon>
        <taxon>Polyphaga</taxon>
        <taxon>Cucujiformia</taxon>
        <taxon>Chrysomeloidea</taxon>
        <taxon>Chrysomelidae</taxon>
        <taxon>Bruchinae</taxon>
        <taxon>Bruchini</taxon>
        <taxon>Callosobruchus</taxon>
    </lineage>
</organism>
<dbReference type="SUPFAM" id="SSF47986">
    <property type="entry name" value="DEATH domain"/>
    <property type="match status" value="1"/>
</dbReference>
<feature type="non-terminal residue" evidence="2">
    <location>
        <position position="174"/>
    </location>
</feature>
<dbReference type="PROSITE" id="PS50017">
    <property type="entry name" value="DEATH_DOMAIN"/>
    <property type="match status" value="1"/>
</dbReference>
<dbReference type="AlphaFoldDB" id="A0A653D792"/>
<dbReference type="EMBL" id="CAACVG010010269">
    <property type="protein sequence ID" value="VEN55421.1"/>
    <property type="molecule type" value="Genomic_DNA"/>
</dbReference>
<evidence type="ECO:0000313" key="3">
    <source>
        <dbReference type="Proteomes" id="UP000410492"/>
    </source>
</evidence>
<protein>
    <recommendedName>
        <fullName evidence="1">Death domain-containing protein</fullName>
    </recommendedName>
</protein>
<dbReference type="OrthoDB" id="10037120at2759"/>
<proteinExistence type="predicted"/>
<evidence type="ECO:0000259" key="1">
    <source>
        <dbReference type="PROSITE" id="PS50017"/>
    </source>
</evidence>
<accession>A0A653D792</accession>
<dbReference type="InterPro" id="IPR000488">
    <property type="entry name" value="Death_dom"/>
</dbReference>